<feature type="region of interest" description="Disordered" evidence="1">
    <location>
        <begin position="1"/>
        <end position="42"/>
    </location>
</feature>
<sequence length="282" mass="29308">MTASTRTRANDKTRATGGLTQTTEMSRTLSPDPDPVATPRTDSEDKLWAALHAHPNSTAAVLSQVAGIGKTTAQKILLRWAGEGGVTRTIGRVEAGRRAADLWTITDKTAPPADVVEPDIATNVASENDHAAADTPAPAPHNPTLTDPESADSAENNSTPTAADVQGAAARESSTLTDEDTVTETAEPPVRSAESVDTADGEGGKAERLAPGALRGMVEDYLRDHPGQECSPVEIARKLGGKSTGAVSNALDKLVGDGVAVRTQDRPRRFTLAPPEATTGSH</sequence>
<feature type="region of interest" description="Disordered" evidence="1">
    <location>
        <begin position="127"/>
        <end position="212"/>
    </location>
</feature>
<protein>
    <submittedName>
        <fullName evidence="2">Uncharacterized protein</fullName>
    </submittedName>
</protein>
<evidence type="ECO:0000256" key="1">
    <source>
        <dbReference type="SAM" id="MobiDB-lite"/>
    </source>
</evidence>
<dbReference type="SUPFAM" id="SSF46785">
    <property type="entry name" value="Winged helix' DNA-binding domain"/>
    <property type="match status" value="1"/>
</dbReference>
<dbReference type="InterPro" id="IPR011991">
    <property type="entry name" value="ArsR-like_HTH"/>
</dbReference>
<proteinExistence type="predicted"/>
<dbReference type="Proteomes" id="UP000660680">
    <property type="component" value="Unassembled WGS sequence"/>
</dbReference>
<keyword evidence="3" id="KW-1185">Reference proteome</keyword>
<evidence type="ECO:0000313" key="2">
    <source>
        <dbReference type="EMBL" id="GGS59775.1"/>
    </source>
</evidence>
<name>A0A918GUI4_9PSEU</name>
<dbReference type="AlphaFoldDB" id="A0A918GUI4"/>
<reference evidence="2" key="2">
    <citation type="submission" date="2020-09" db="EMBL/GenBank/DDBJ databases">
        <authorList>
            <person name="Sun Q."/>
            <person name="Ohkuma M."/>
        </authorList>
    </citation>
    <scope>NUCLEOTIDE SEQUENCE</scope>
    <source>
        <strain evidence="2">JCM 3276</strain>
    </source>
</reference>
<dbReference type="InterPro" id="IPR036390">
    <property type="entry name" value="WH_DNA-bd_sf"/>
</dbReference>
<accession>A0A918GUI4</accession>
<dbReference type="CDD" id="cd00090">
    <property type="entry name" value="HTH_ARSR"/>
    <property type="match status" value="1"/>
</dbReference>
<gene>
    <name evidence="2" type="ORF">GCM10010171_63440</name>
</gene>
<feature type="compositionally biased region" description="Polar residues" evidence="1">
    <location>
        <begin position="18"/>
        <end position="29"/>
    </location>
</feature>
<organism evidence="2 3">
    <name type="scientific">Actinokineospora fastidiosa</name>
    <dbReference type="NCBI Taxonomy" id="1816"/>
    <lineage>
        <taxon>Bacteria</taxon>
        <taxon>Bacillati</taxon>
        <taxon>Actinomycetota</taxon>
        <taxon>Actinomycetes</taxon>
        <taxon>Pseudonocardiales</taxon>
        <taxon>Pseudonocardiaceae</taxon>
        <taxon>Actinokineospora</taxon>
    </lineage>
</organism>
<evidence type="ECO:0000313" key="3">
    <source>
        <dbReference type="Proteomes" id="UP000660680"/>
    </source>
</evidence>
<comment type="caution">
    <text evidence="2">The sequence shown here is derived from an EMBL/GenBank/DDBJ whole genome shotgun (WGS) entry which is preliminary data.</text>
</comment>
<reference evidence="2" key="1">
    <citation type="journal article" date="2014" name="Int. J. Syst. Evol. Microbiol.">
        <title>Complete genome sequence of Corynebacterium casei LMG S-19264T (=DSM 44701T), isolated from a smear-ripened cheese.</title>
        <authorList>
            <consortium name="US DOE Joint Genome Institute (JGI-PGF)"/>
            <person name="Walter F."/>
            <person name="Albersmeier A."/>
            <person name="Kalinowski J."/>
            <person name="Ruckert C."/>
        </authorList>
    </citation>
    <scope>NUCLEOTIDE SEQUENCE</scope>
    <source>
        <strain evidence="2">JCM 3276</strain>
    </source>
</reference>
<dbReference type="EMBL" id="BMRB01000011">
    <property type="protein sequence ID" value="GGS59775.1"/>
    <property type="molecule type" value="Genomic_DNA"/>
</dbReference>